<keyword evidence="1" id="KW-0472">Membrane</keyword>
<gene>
    <name evidence="2" type="ORF">LMG29739_01033</name>
</gene>
<name>A0A6J5DAZ2_9BURK</name>
<feature type="transmembrane region" description="Helical" evidence="1">
    <location>
        <begin position="21"/>
        <end position="41"/>
    </location>
</feature>
<evidence type="ECO:0000256" key="1">
    <source>
        <dbReference type="SAM" id="Phobius"/>
    </source>
</evidence>
<proteinExistence type="predicted"/>
<dbReference type="Proteomes" id="UP000494329">
    <property type="component" value="Unassembled WGS sequence"/>
</dbReference>
<dbReference type="RefSeq" id="WP_175109712.1">
    <property type="nucleotide sequence ID" value="NZ_CADIKF010000005.1"/>
</dbReference>
<reference evidence="2 3" key="1">
    <citation type="submission" date="2020-04" db="EMBL/GenBank/DDBJ databases">
        <authorList>
            <person name="De Canck E."/>
        </authorList>
    </citation>
    <scope>NUCLEOTIDE SEQUENCE [LARGE SCALE GENOMIC DNA]</scope>
    <source>
        <strain evidence="2 3">LMG 29739</strain>
    </source>
</reference>
<feature type="transmembrane region" description="Helical" evidence="1">
    <location>
        <begin position="94"/>
        <end position="117"/>
    </location>
</feature>
<organism evidence="2 3">
    <name type="scientific">Paraburkholderia solisilvae</name>
    <dbReference type="NCBI Taxonomy" id="624376"/>
    <lineage>
        <taxon>Bacteria</taxon>
        <taxon>Pseudomonadati</taxon>
        <taxon>Pseudomonadota</taxon>
        <taxon>Betaproteobacteria</taxon>
        <taxon>Burkholderiales</taxon>
        <taxon>Burkholderiaceae</taxon>
        <taxon>Paraburkholderia</taxon>
    </lineage>
</organism>
<feature type="transmembrane region" description="Helical" evidence="1">
    <location>
        <begin position="124"/>
        <end position="142"/>
    </location>
</feature>
<keyword evidence="3" id="KW-1185">Reference proteome</keyword>
<dbReference type="AlphaFoldDB" id="A0A6J5DAZ2"/>
<dbReference type="EMBL" id="CADIKF010000005">
    <property type="protein sequence ID" value="CAB3750302.1"/>
    <property type="molecule type" value="Genomic_DNA"/>
</dbReference>
<sequence length="147" mass="16547">MVNIQHSILLPAVVLATWTSIWHWGRSLIGFLLTLIFGIPMRKDAQWASNRTIALDSLKDGVWLNPYRDGLLNVSVTFYVLSMAFAITGRVDSLYFILAWGYVILGIVFSLSSALAIGAINRQFLFFVSIAFLQILSVRFILVEFVC</sequence>
<keyword evidence="1" id="KW-1133">Transmembrane helix</keyword>
<accession>A0A6J5DAZ2</accession>
<keyword evidence="1" id="KW-0812">Transmembrane</keyword>
<evidence type="ECO:0000313" key="2">
    <source>
        <dbReference type="EMBL" id="CAB3750302.1"/>
    </source>
</evidence>
<evidence type="ECO:0008006" key="4">
    <source>
        <dbReference type="Google" id="ProtNLM"/>
    </source>
</evidence>
<protein>
    <recommendedName>
        <fullName evidence="4">MAPEG family protein</fullName>
    </recommendedName>
</protein>
<feature type="transmembrane region" description="Helical" evidence="1">
    <location>
        <begin position="70"/>
        <end position="88"/>
    </location>
</feature>
<evidence type="ECO:0000313" key="3">
    <source>
        <dbReference type="Proteomes" id="UP000494329"/>
    </source>
</evidence>